<gene>
    <name evidence="1" type="ORF">RRG08_035048</name>
</gene>
<protein>
    <submittedName>
        <fullName evidence="1">Uncharacterized protein</fullName>
    </submittedName>
</protein>
<dbReference type="Proteomes" id="UP001283361">
    <property type="component" value="Unassembled WGS sequence"/>
</dbReference>
<accession>A0AAE0ZS75</accession>
<dbReference type="AlphaFoldDB" id="A0AAE0ZS75"/>
<proteinExistence type="predicted"/>
<keyword evidence="2" id="KW-1185">Reference proteome</keyword>
<comment type="caution">
    <text evidence="1">The sequence shown here is derived from an EMBL/GenBank/DDBJ whole genome shotgun (WGS) entry which is preliminary data.</text>
</comment>
<dbReference type="EMBL" id="JAWDGP010003399">
    <property type="protein sequence ID" value="KAK3774620.1"/>
    <property type="molecule type" value="Genomic_DNA"/>
</dbReference>
<evidence type="ECO:0000313" key="2">
    <source>
        <dbReference type="Proteomes" id="UP001283361"/>
    </source>
</evidence>
<name>A0AAE0ZS75_9GAST</name>
<sequence>MALKQGTLVANTKGALCLKSIAPMLKMSSYIPFDVSSELPLKWAMKDDLPALGDLCLRVHLSISMEDKRGSWGHVQCRQEQLRQQS</sequence>
<reference evidence="1" key="1">
    <citation type="journal article" date="2023" name="G3 (Bethesda)">
        <title>A reference genome for the long-term kleptoplast-retaining sea slug Elysia crispata morphotype clarki.</title>
        <authorList>
            <person name="Eastman K.E."/>
            <person name="Pendleton A.L."/>
            <person name="Shaikh M.A."/>
            <person name="Suttiyut T."/>
            <person name="Ogas R."/>
            <person name="Tomko P."/>
            <person name="Gavelis G."/>
            <person name="Widhalm J.R."/>
            <person name="Wisecaver J.H."/>
        </authorList>
    </citation>
    <scope>NUCLEOTIDE SEQUENCE</scope>
    <source>
        <strain evidence="1">ECLA1</strain>
    </source>
</reference>
<evidence type="ECO:0000313" key="1">
    <source>
        <dbReference type="EMBL" id="KAK3774620.1"/>
    </source>
</evidence>
<organism evidence="1 2">
    <name type="scientific">Elysia crispata</name>
    <name type="common">lettuce slug</name>
    <dbReference type="NCBI Taxonomy" id="231223"/>
    <lineage>
        <taxon>Eukaryota</taxon>
        <taxon>Metazoa</taxon>
        <taxon>Spiralia</taxon>
        <taxon>Lophotrochozoa</taxon>
        <taxon>Mollusca</taxon>
        <taxon>Gastropoda</taxon>
        <taxon>Heterobranchia</taxon>
        <taxon>Euthyneura</taxon>
        <taxon>Panpulmonata</taxon>
        <taxon>Sacoglossa</taxon>
        <taxon>Placobranchoidea</taxon>
        <taxon>Plakobranchidae</taxon>
        <taxon>Elysia</taxon>
    </lineage>
</organism>